<evidence type="ECO:0000313" key="1">
    <source>
        <dbReference type="EMBL" id="MDH6064680.1"/>
    </source>
</evidence>
<organism evidence="1 2">
    <name type="scientific">Umezakia ovalisporum FSS-62</name>
    <dbReference type="NCBI Taxonomy" id="2971776"/>
    <lineage>
        <taxon>Bacteria</taxon>
        <taxon>Bacillati</taxon>
        <taxon>Cyanobacteriota</taxon>
        <taxon>Cyanophyceae</taxon>
        <taxon>Nostocales</taxon>
        <taxon>Nodulariaceae</taxon>
        <taxon>Umezakia</taxon>
    </lineage>
</organism>
<protein>
    <submittedName>
        <fullName evidence="1">Uncharacterized protein</fullName>
    </submittedName>
</protein>
<dbReference type="Proteomes" id="UP001159370">
    <property type="component" value="Unassembled WGS sequence"/>
</dbReference>
<sequence length="254" mass="28353">MNFNKRKIAKLLLSLVLTSHTLNIQEQVIASQVVTNEPELRKGLLDIIIGGDKKICFAGICIDPGKLTESLLAKQIREISEKNAPVTVSSDKLFPRISSLPGNEFNPVLLDLQNSNPQDTIPLGDYAIFVKVYCLQKVAASPNGHRYLLGQYGGKRKEVLAALNLAAANSNIAHQDLQNLSWAIQSGISYEKMPQAMQELVNKLIPQHRDNLKQEWWEQIEQIWNQGSRSLNLPSFETFISQNLGDVGRQGKLI</sequence>
<comment type="caution">
    <text evidence="1">The sequence shown here is derived from an EMBL/GenBank/DDBJ whole genome shotgun (WGS) entry which is preliminary data.</text>
</comment>
<dbReference type="RefSeq" id="WP_280692228.1">
    <property type="nucleotide sequence ID" value="NZ_JANQDL010000089.1"/>
</dbReference>
<dbReference type="EMBL" id="JANQDL010000089">
    <property type="protein sequence ID" value="MDH6064680.1"/>
    <property type="molecule type" value="Genomic_DNA"/>
</dbReference>
<reference evidence="1 2" key="1">
    <citation type="journal article" date="2023" name="J. Phycol.">
        <title>Chrysosporum ovalisporum is synonymous with the true-branching cyanobacterium Umezakia natans (Nostocales/Aphanizomenonaceae).</title>
        <authorList>
            <person name="McGregor G.B."/>
            <person name="Sendall B.C."/>
            <person name="Niiyama Y."/>
            <person name="Tuji A."/>
            <person name="Willis A."/>
        </authorList>
    </citation>
    <scope>NUCLEOTIDE SEQUENCE [LARGE SCALE GENOMIC DNA]</scope>
    <source>
        <strain evidence="1 2">FSS-62</strain>
    </source>
</reference>
<name>A0AA43KG31_9CYAN</name>
<dbReference type="AlphaFoldDB" id="A0AA43KG31"/>
<proteinExistence type="predicted"/>
<gene>
    <name evidence="1" type="ORF">NWP23_13100</name>
</gene>
<evidence type="ECO:0000313" key="2">
    <source>
        <dbReference type="Proteomes" id="UP001159370"/>
    </source>
</evidence>
<accession>A0AA43KG31</accession>